<dbReference type="PROSITE" id="PS50994">
    <property type="entry name" value="INTEGRASE"/>
    <property type="match status" value="1"/>
</dbReference>
<reference evidence="2" key="1">
    <citation type="journal article" date="2022" name="bioRxiv">
        <title>Genomics of Preaxostyla Flagellates Illuminates Evolutionary Transitions and the Path Towards Mitochondrial Loss.</title>
        <authorList>
            <person name="Novak L.V.F."/>
            <person name="Treitli S.C."/>
            <person name="Pyrih J."/>
            <person name="Halakuc P."/>
            <person name="Pipaliya S.V."/>
            <person name="Vacek V."/>
            <person name="Brzon O."/>
            <person name="Soukal P."/>
            <person name="Eme L."/>
            <person name="Dacks J.B."/>
            <person name="Karnkowska A."/>
            <person name="Elias M."/>
            <person name="Hampl V."/>
        </authorList>
    </citation>
    <scope>NUCLEOTIDE SEQUENCE</scope>
    <source>
        <strain evidence="2">RCP-MX</strain>
    </source>
</reference>
<dbReference type="Proteomes" id="UP001141327">
    <property type="component" value="Unassembled WGS sequence"/>
</dbReference>
<dbReference type="InterPro" id="IPR041588">
    <property type="entry name" value="Integrase_H2C2"/>
</dbReference>
<protein>
    <submittedName>
        <fullName evidence="2">Transposon Ty3-I Gag-Pol polyprotein</fullName>
    </submittedName>
</protein>
<dbReference type="Pfam" id="PF17921">
    <property type="entry name" value="Integrase_H2C2"/>
    <property type="match status" value="1"/>
</dbReference>
<dbReference type="Gene3D" id="1.10.340.70">
    <property type="match status" value="1"/>
</dbReference>
<gene>
    <name evidence="2" type="ORF">PAPYR_7580</name>
</gene>
<dbReference type="EMBL" id="JAPMOS010000055">
    <property type="protein sequence ID" value="KAJ4457071.1"/>
    <property type="molecule type" value="Genomic_DNA"/>
</dbReference>
<accession>A0ABQ8UF61</accession>
<dbReference type="SUPFAM" id="SSF54160">
    <property type="entry name" value="Chromo domain-like"/>
    <property type="match status" value="1"/>
</dbReference>
<dbReference type="SUPFAM" id="SSF53098">
    <property type="entry name" value="Ribonuclease H-like"/>
    <property type="match status" value="1"/>
</dbReference>
<comment type="caution">
    <text evidence="2">The sequence shown here is derived from an EMBL/GenBank/DDBJ whole genome shotgun (WGS) entry which is preliminary data.</text>
</comment>
<dbReference type="Gene3D" id="3.30.420.10">
    <property type="entry name" value="Ribonuclease H-like superfamily/Ribonuclease H"/>
    <property type="match status" value="1"/>
</dbReference>
<evidence type="ECO:0000259" key="1">
    <source>
        <dbReference type="PROSITE" id="PS50994"/>
    </source>
</evidence>
<dbReference type="PANTHER" id="PTHR37984">
    <property type="entry name" value="PROTEIN CBG26694"/>
    <property type="match status" value="1"/>
</dbReference>
<feature type="domain" description="Integrase catalytic" evidence="1">
    <location>
        <begin position="206"/>
        <end position="299"/>
    </location>
</feature>
<sequence>MLYGPVDVVVDHRNLTFPSHADSPRLVRWREARSFDVTLRYLPGASNVLADTLSRLFEVVPALRKALLPLATPDSATGSGPLHLTQSPPAEQKAQLLALAHSSLLSAHAGVTRTTARLATSISWPHMTDDVSAFVRACPTCQKKNAKCPHPSTLLAVTSSGPFELLEADHIGPLPPDQGYRHVLVLVDRWRPPVSSLRAGSASMAPTRLITDGGPAFDSDVIRELCRTLGVDLHISTPHSPQSHGSVERANRVIGDALRAFFRDSDGWIRSLPAVQYSLNSLPNRSIGMSPFRAVHGFQARDPVSANLGERAYAAARKAYARQAHGQVKFDEGDYVLLHFDPPHKLASPWRGPYQVLRSTGPVTYELRDLVNEGDPIRAHVNRMYPFEASTLTPDQLRREALKVDEYEIDSVRAHRYVDGALSLNVQWGGYPDYGPDDERSWVLFSDSHWAPAVKKYVADHALALSIPPPKKPNPCVQEIVPLSLLATPRSLERLQMLVVSLLAMSQTLRSHSSTCDSEIRTITGHARNSFRAQVLLKPVFHLGLIDLVAREGEYSERSESLLNNRPVVLWVCTWHLHVALFIPSPFFVPEGKPPTSNLSLRQNLPKPKIVSVLNSHVGSSVARASMLKGPVPHFGHAHRGLVAGFFARIGDCLLLCKM</sequence>
<evidence type="ECO:0000313" key="2">
    <source>
        <dbReference type="EMBL" id="KAJ4457071.1"/>
    </source>
</evidence>
<dbReference type="InterPro" id="IPR001584">
    <property type="entry name" value="Integrase_cat-core"/>
</dbReference>
<proteinExistence type="predicted"/>
<evidence type="ECO:0000313" key="3">
    <source>
        <dbReference type="Proteomes" id="UP001141327"/>
    </source>
</evidence>
<keyword evidence="3" id="KW-1185">Reference proteome</keyword>
<organism evidence="2 3">
    <name type="scientific">Paratrimastix pyriformis</name>
    <dbReference type="NCBI Taxonomy" id="342808"/>
    <lineage>
        <taxon>Eukaryota</taxon>
        <taxon>Metamonada</taxon>
        <taxon>Preaxostyla</taxon>
        <taxon>Paratrimastigidae</taxon>
        <taxon>Paratrimastix</taxon>
    </lineage>
</organism>
<name>A0ABQ8UF61_9EUKA</name>
<dbReference type="InterPro" id="IPR050951">
    <property type="entry name" value="Retrovirus_Pol_polyprotein"/>
</dbReference>
<dbReference type="InterPro" id="IPR012337">
    <property type="entry name" value="RNaseH-like_sf"/>
</dbReference>
<dbReference type="PANTHER" id="PTHR37984:SF5">
    <property type="entry name" value="PROTEIN NYNRIN-LIKE"/>
    <property type="match status" value="1"/>
</dbReference>
<dbReference type="InterPro" id="IPR036397">
    <property type="entry name" value="RNaseH_sf"/>
</dbReference>
<dbReference type="InterPro" id="IPR016197">
    <property type="entry name" value="Chromo-like_dom_sf"/>
</dbReference>